<gene>
    <name evidence="2" type="ORF">TCM_036559</name>
</gene>
<dbReference type="AlphaFoldDB" id="A0A061FL36"/>
<organism evidence="2 3">
    <name type="scientific">Theobroma cacao</name>
    <name type="common">Cacao</name>
    <name type="synonym">Cocoa</name>
    <dbReference type="NCBI Taxonomy" id="3641"/>
    <lineage>
        <taxon>Eukaryota</taxon>
        <taxon>Viridiplantae</taxon>
        <taxon>Streptophyta</taxon>
        <taxon>Embryophyta</taxon>
        <taxon>Tracheophyta</taxon>
        <taxon>Spermatophyta</taxon>
        <taxon>Magnoliopsida</taxon>
        <taxon>eudicotyledons</taxon>
        <taxon>Gunneridae</taxon>
        <taxon>Pentapetalae</taxon>
        <taxon>rosids</taxon>
        <taxon>malvids</taxon>
        <taxon>Malvales</taxon>
        <taxon>Malvaceae</taxon>
        <taxon>Byttnerioideae</taxon>
        <taxon>Theobroma</taxon>
    </lineage>
</organism>
<proteinExistence type="predicted"/>
<protein>
    <recommendedName>
        <fullName evidence="1">Retrovirus-related Pol polyprotein from transposon TNT 1-94-like beta-barrel domain-containing protein</fullName>
    </recommendedName>
</protein>
<feature type="domain" description="Retrovirus-related Pol polyprotein from transposon TNT 1-94-like beta-barrel" evidence="1">
    <location>
        <begin position="28"/>
        <end position="104"/>
    </location>
</feature>
<name>A0A061FL36_THECC</name>
<dbReference type="Pfam" id="PF22936">
    <property type="entry name" value="Pol_BBD"/>
    <property type="match status" value="1"/>
</dbReference>
<accession>A0A061FL36</accession>
<dbReference type="Gramene" id="EOY17397">
    <property type="protein sequence ID" value="EOY17397"/>
    <property type="gene ID" value="TCM_036559"/>
</dbReference>
<dbReference type="InParanoid" id="A0A061FL36"/>
<reference evidence="2 3" key="1">
    <citation type="journal article" date="2013" name="Genome Biol.">
        <title>The genome sequence of the most widely cultivated cacao type and its use to identify candidate genes regulating pod color.</title>
        <authorList>
            <person name="Motamayor J.C."/>
            <person name="Mockaitis K."/>
            <person name="Schmutz J."/>
            <person name="Haiminen N."/>
            <person name="Iii D.L."/>
            <person name="Cornejo O."/>
            <person name="Findley S.D."/>
            <person name="Zheng P."/>
            <person name="Utro F."/>
            <person name="Royaert S."/>
            <person name="Saski C."/>
            <person name="Jenkins J."/>
            <person name="Podicheti R."/>
            <person name="Zhao M."/>
            <person name="Scheffler B.E."/>
            <person name="Stack J.C."/>
            <person name="Feltus F.A."/>
            <person name="Mustiga G.M."/>
            <person name="Amores F."/>
            <person name="Phillips W."/>
            <person name="Marelli J.P."/>
            <person name="May G.D."/>
            <person name="Shapiro H."/>
            <person name="Ma J."/>
            <person name="Bustamante C.D."/>
            <person name="Schnell R.J."/>
            <person name="Main D."/>
            <person name="Gilbert D."/>
            <person name="Parida L."/>
            <person name="Kuhn D.N."/>
        </authorList>
    </citation>
    <scope>NUCLEOTIDE SEQUENCE [LARGE SCALE GENOMIC DNA]</scope>
    <source>
        <strain evidence="3">cv. Matina 1-6</strain>
    </source>
</reference>
<dbReference type="Proteomes" id="UP000026915">
    <property type="component" value="Chromosome 8"/>
</dbReference>
<dbReference type="OMA" id="NERQLWF"/>
<dbReference type="HOGENOM" id="CLU_1681081_0_0_1"/>
<dbReference type="EMBL" id="CM001886">
    <property type="protein sequence ID" value="EOY17397.1"/>
    <property type="molecule type" value="Genomic_DNA"/>
</dbReference>
<evidence type="ECO:0000313" key="3">
    <source>
        <dbReference type="Proteomes" id="UP000026915"/>
    </source>
</evidence>
<evidence type="ECO:0000259" key="1">
    <source>
        <dbReference type="Pfam" id="PF22936"/>
    </source>
</evidence>
<evidence type="ECO:0000313" key="2">
    <source>
        <dbReference type="EMBL" id="EOY17397.1"/>
    </source>
</evidence>
<dbReference type="InterPro" id="IPR054722">
    <property type="entry name" value="PolX-like_BBD"/>
</dbReference>
<sequence>MAREEEFEVEQEQKDKRLETPLNERQLWFLDNGYSRHMTTNKNLFARLDRNWSGSVSFGDDSKGVIQGSETIGNTSQTQIRHVLYVKGLKHNLLSISQLCDRGFRVCFDSHGCQVINVNINKVAFIGKKIKNMYVIFLDDKASESCLLPMMYVDSWL</sequence>
<keyword evidence="3" id="KW-1185">Reference proteome</keyword>
<dbReference type="eggNOG" id="KOG0017">
    <property type="taxonomic scope" value="Eukaryota"/>
</dbReference>